<dbReference type="InterPro" id="IPR006726">
    <property type="entry name" value="PHBA_efflux_AaeB/fusaric-R"/>
</dbReference>
<feature type="transmembrane region" description="Helical" evidence="7">
    <location>
        <begin position="418"/>
        <end position="436"/>
    </location>
</feature>
<dbReference type="Proteomes" id="UP001176960">
    <property type="component" value="Unassembled WGS sequence"/>
</dbReference>
<accession>A0AA35UEZ4</accession>
<dbReference type="AlphaFoldDB" id="A0AA35UEZ4"/>
<feature type="transmembrane region" description="Helical" evidence="7">
    <location>
        <begin position="448"/>
        <end position="467"/>
    </location>
</feature>
<gene>
    <name evidence="8" type="ORF">LMG32879_000677</name>
</gene>
<feature type="transmembrane region" description="Helical" evidence="7">
    <location>
        <begin position="496"/>
        <end position="513"/>
    </location>
</feature>
<keyword evidence="4 7" id="KW-0812">Transmembrane</keyword>
<comment type="subcellular location">
    <subcellularLocation>
        <location evidence="1">Cell membrane</location>
        <topology evidence="1">Multi-pass membrane protein</topology>
    </subcellularLocation>
</comment>
<feature type="transmembrane region" description="Helical" evidence="7">
    <location>
        <begin position="525"/>
        <end position="548"/>
    </location>
</feature>
<protein>
    <submittedName>
        <fullName evidence="8">FUSC family protein</fullName>
    </submittedName>
</protein>
<evidence type="ECO:0000256" key="3">
    <source>
        <dbReference type="ARBA" id="ARBA00022475"/>
    </source>
</evidence>
<dbReference type="PANTHER" id="PTHR30509">
    <property type="entry name" value="P-HYDROXYBENZOIC ACID EFFLUX PUMP SUBUNIT-RELATED"/>
    <property type="match status" value="1"/>
</dbReference>
<dbReference type="GO" id="GO:0022857">
    <property type="term" value="F:transmembrane transporter activity"/>
    <property type="evidence" value="ECO:0007669"/>
    <property type="project" value="InterPro"/>
</dbReference>
<reference evidence="8" key="1">
    <citation type="submission" date="2023-03" db="EMBL/GenBank/DDBJ databases">
        <authorList>
            <person name="Cleenwerck I."/>
        </authorList>
    </citation>
    <scope>NUCLEOTIDE SEQUENCE</scope>
    <source>
        <strain evidence="8">LMG 32879</strain>
    </source>
</reference>
<keyword evidence="2" id="KW-0813">Transport</keyword>
<sequence length="723" mass="79540">MLSTIKTWVVNSALNRRPIAEWPLAWVYAPKPGDIEFALRNTIAALFALAIAFWWELGEPQWAAMTVWIVAQGSRGESLSKGRWRLVGTILGMVSAISLVAVFPQQPWLFLPVLALWAGLCTGLATLVHNFRSYAFVLAAYTCAIIAMDASAAPHHVFQIAMARGTYIFLGVICEMVAGMVFSQDLPRQARKIMRARLLDAITSATAAVYDIVREEPPPESDVRAVYGQTLTLHDQIEFSAVEIGRNEHSVQYAYATTGILSRIMSRALGLKARLAAVPGRSRVSQTILIRTTEFLSALPQRLALAEDVPEARDQLDELIAQCVHAIGVTLENENAAGDDEAARTLAINDRIALQGLRLILGEYHMLLTFFHGDEQRKLRPAHYRLRHLPNWRAALHNGVRTSAAIVLAALIWEMTAWPSGAGFVSFIAVVCGRFGTFENTVLVSNQFFYGACVAVLVSTIPVFLMIPVASSYGALALALGPAMFLSGLALRNPGTALPAASFATFFPAILGLDNQHRMDEITWFNSSMALLAGLGGGVLVFRCVLPFDEKRVCRIMRLRVLTGLSDIGRGVRRSLDDNRWIGITTQSMQRLIRYAGRNVPPLVDTYLHGTLAVMTMGRNLIHLRRVNAEPTMPDDARAALEDMFSRMATHRLTVEELRAVVGDALEKLRRMEADQNNAASRLALTDAIGSLLIVSTEVNGNELFFDDRKFDMAMLLPSIATA</sequence>
<evidence type="ECO:0000256" key="6">
    <source>
        <dbReference type="ARBA" id="ARBA00023136"/>
    </source>
</evidence>
<feature type="transmembrane region" description="Helical" evidence="7">
    <location>
        <begin position="135"/>
        <end position="153"/>
    </location>
</feature>
<evidence type="ECO:0000256" key="5">
    <source>
        <dbReference type="ARBA" id="ARBA00022989"/>
    </source>
</evidence>
<evidence type="ECO:0000256" key="4">
    <source>
        <dbReference type="ARBA" id="ARBA00022692"/>
    </source>
</evidence>
<dbReference type="EMBL" id="CATKSH010000003">
    <property type="protein sequence ID" value="CAI9119851.1"/>
    <property type="molecule type" value="Genomic_DNA"/>
</dbReference>
<comment type="caution">
    <text evidence="8">The sequence shown here is derived from an EMBL/GenBank/DDBJ whole genome shotgun (WGS) entry which is preliminary data.</text>
</comment>
<organism evidence="8 9">
    <name type="scientific">Brytella acorum</name>
    <dbReference type="NCBI Taxonomy" id="2959299"/>
    <lineage>
        <taxon>Bacteria</taxon>
        <taxon>Pseudomonadati</taxon>
        <taxon>Pseudomonadota</taxon>
        <taxon>Alphaproteobacteria</taxon>
        <taxon>Acetobacterales</taxon>
        <taxon>Acetobacteraceae</taxon>
        <taxon>Brytella</taxon>
    </lineage>
</organism>
<evidence type="ECO:0000313" key="8">
    <source>
        <dbReference type="EMBL" id="CAI9119851.1"/>
    </source>
</evidence>
<feature type="transmembrane region" description="Helical" evidence="7">
    <location>
        <begin position="109"/>
        <end position="128"/>
    </location>
</feature>
<name>A0AA35UEZ4_9PROT</name>
<feature type="transmembrane region" description="Helical" evidence="7">
    <location>
        <begin position="165"/>
        <end position="182"/>
    </location>
</feature>
<keyword evidence="6 7" id="KW-0472">Membrane</keyword>
<evidence type="ECO:0000256" key="1">
    <source>
        <dbReference type="ARBA" id="ARBA00004651"/>
    </source>
</evidence>
<dbReference type="RefSeq" id="WP_289840906.1">
    <property type="nucleotide sequence ID" value="NZ_CATKSH010000003.1"/>
</dbReference>
<keyword evidence="9" id="KW-1185">Reference proteome</keyword>
<evidence type="ECO:0000256" key="2">
    <source>
        <dbReference type="ARBA" id="ARBA00022448"/>
    </source>
</evidence>
<feature type="transmembrane region" description="Helical" evidence="7">
    <location>
        <begin position="84"/>
        <end position="103"/>
    </location>
</feature>
<keyword evidence="3" id="KW-1003">Cell membrane</keyword>
<keyword evidence="5 7" id="KW-1133">Transmembrane helix</keyword>
<feature type="transmembrane region" description="Helical" evidence="7">
    <location>
        <begin position="394"/>
        <end position="412"/>
    </location>
</feature>
<evidence type="ECO:0000313" key="9">
    <source>
        <dbReference type="Proteomes" id="UP001176960"/>
    </source>
</evidence>
<evidence type="ECO:0000256" key="7">
    <source>
        <dbReference type="SAM" id="Phobius"/>
    </source>
</evidence>
<dbReference type="Pfam" id="PF04632">
    <property type="entry name" value="FUSC"/>
    <property type="match status" value="1"/>
</dbReference>
<proteinExistence type="predicted"/>
<dbReference type="PANTHER" id="PTHR30509:SF9">
    <property type="entry name" value="MULTIDRUG RESISTANCE PROTEIN MDTO"/>
    <property type="match status" value="1"/>
</dbReference>
<dbReference type="GO" id="GO:0005886">
    <property type="term" value="C:plasma membrane"/>
    <property type="evidence" value="ECO:0007669"/>
    <property type="project" value="UniProtKB-SubCell"/>
</dbReference>